<keyword evidence="5 7" id="KW-0472">Membrane</keyword>
<evidence type="ECO:0000256" key="6">
    <source>
        <dbReference type="RuleBase" id="RU004057"/>
    </source>
</evidence>
<evidence type="ECO:0000313" key="9">
    <source>
        <dbReference type="EMBL" id="GHB52839.1"/>
    </source>
</evidence>
<keyword evidence="10" id="KW-1185">Reference proteome</keyword>
<reference evidence="9" key="2">
    <citation type="submission" date="2020-09" db="EMBL/GenBank/DDBJ databases">
        <authorList>
            <person name="Sun Q."/>
            <person name="Kim S."/>
        </authorList>
    </citation>
    <scope>NUCLEOTIDE SEQUENCE</scope>
    <source>
        <strain evidence="9">KCTC 23224</strain>
    </source>
</reference>
<accession>A0A8J3D268</accession>
<keyword evidence="2" id="KW-1003">Cell membrane</keyword>
<feature type="transmembrane region" description="Helical" evidence="7">
    <location>
        <begin position="81"/>
        <end position="100"/>
    </location>
</feature>
<comment type="caution">
    <text evidence="9">The sequence shown here is derived from an EMBL/GenBank/DDBJ whole genome shotgun (WGS) entry which is preliminary data.</text>
</comment>
<dbReference type="AlphaFoldDB" id="A0A8J3D268"/>
<feature type="domain" description="MotA/TolQ/ExbB proton channel" evidence="8">
    <location>
        <begin position="25"/>
        <end position="106"/>
    </location>
</feature>
<gene>
    <name evidence="9" type="ORF">GCM10008106_36780</name>
</gene>
<dbReference type="Proteomes" id="UP000642809">
    <property type="component" value="Unassembled WGS sequence"/>
</dbReference>
<evidence type="ECO:0000313" key="10">
    <source>
        <dbReference type="Proteomes" id="UP000642809"/>
    </source>
</evidence>
<dbReference type="GO" id="GO:0015031">
    <property type="term" value="P:protein transport"/>
    <property type="evidence" value="ECO:0007669"/>
    <property type="project" value="UniProtKB-KW"/>
</dbReference>
<dbReference type="EMBL" id="BMYF01000032">
    <property type="protein sequence ID" value="GHB52839.1"/>
    <property type="molecule type" value="Genomic_DNA"/>
</dbReference>
<evidence type="ECO:0000256" key="1">
    <source>
        <dbReference type="ARBA" id="ARBA00004651"/>
    </source>
</evidence>
<evidence type="ECO:0000259" key="8">
    <source>
        <dbReference type="Pfam" id="PF01618"/>
    </source>
</evidence>
<keyword evidence="6" id="KW-0813">Transport</keyword>
<feature type="transmembrane region" description="Helical" evidence="7">
    <location>
        <begin position="38"/>
        <end position="61"/>
    </location>
</feature>
<name>A0A8J3D268_9BACT</name>
<evidence type="ECO:0000256" key="4">
    <source>
        <dbReference type="ARBA" id="ARBA00022989"/>
    </source>
</evidence>
<dbReference type="GO" id="GO:0005886">
    <property type="term" value="C:plasma membrane"/>
    <property type="evidence" value="ECO:0007669"/>
    <property type="project" value="UniProtKB-SubCell"/>
</dbReference>
<keyword evidence="6" id="KW-0653">Protein transport</keyword>
<evidence type="ECO:0000256" key="2">
    <source>
        <dbReference type="ARBA" id="ARBA00022475"/>
    </source>
</evidence>
<evidence type="ECO:0000256" key="7">
    <source>
        <dbReference type="SAM" id="Phobius"/>
    </source>
</evidence>
<dbReference type="InterPro" id="IPR002898">
    <property type="entry name" value="MotA_ExbB_proton_chnl"/>
</dbReference>
<comment type="similarity">
    <text evidence="6">Belongs to the exbB/tolQ family.</text>
</comment>
<sequence length="474" mass="53587">MDNYQLFIGALFLAWIIVSVRLMLTIRKTKDIHSVNPYLYDSIPSVFTTLGVLGTFLGIYIGLMDFDVNNINESIPLLLEGLKTAFLTSIIGIVFSIGFGKASKLIYGKIESNQPPKPSDEISALNEILIAIKIGHDKNQEAFKSLQAAINGEGDESLATHLTKIRNQNSDLLKETESQKTAFDKIQKSLGGDGETSLLTQLQKLRSEQNEYSQANKKSIEWIIESMGKNNKVIEEKFNEFAVLLAKNNTEALVDVMKKATEEFNNQMSALINKLVQENFAELNNSVKMLNQWQMENKEMIAKLTDQFKGVSNDFSISSNALKEVTLNTSTLTDKNSQLAQIVDSLKKVMVDDKKFSEITTKIADTVETLKTNTEAFDATTQQLNQWVKKQRDFSDSVAKLLVKLEEVEKIKDINEVFWKNLKSQLNDGVSIIEKSIKDLDNEVQEIHGHFYTKLNDTFQNLDNLIQRVMAQYR</sequence>
<dbReference type="RefSeq" id="WP_189586470.1">
    <property type="nucleotide sequence ID" value="NZ_BMYF01000032.1"/>
</dbReference>
<evidence type="ECO:0000256" key="3">
    <source>
        <dbReference type="ARBA" id="ARBA00022692"/>
    </source>
</evidence>
<protein>
    <recommendedName>
        <fullName evidence="8">MotA/TolQ/ExbB proton channel domain-containing protein</fullName>
    </recommendedName>
</protein>
<keyword evidence="4 7" id="KW-1133">Transmembrane helix</keyword>
<organism evidence="9 10">
    <name type="scientific">Mongoliitalea lutea</name>
    <dbReference type="NCBI Taxonomy" id="849756"/>
    <lineage>
        <taxon>Bacteria</taxon>
        <taxon>Pseudomonadati</taxon>
        <taxon>Bacteroidota</taxon>
        <taxon>Cytophagia</taxon>
        <taxon>Cytophagales</taxon>
        <taxon>Cyclobacteriaceae</taxon>
        <taxon>Mongoliitalea</taxon>
    </lineage>
</organism>
<dbReference type="Pfam" id="PF01618">
    <property type="entry name" value="MotA_ExbB"/>
    <property type="match status" value="1"/>
</dbReference>
<feature type="transmembrane region" description="Helical" evidence="7">
    <location>
        <begin position="6"/>
        <end position="26"/>
    </location>
</feature>
<comment type="subcellular location">
    <subcellularLocation>
        <location evidence="1">Cell membrane</location>
        <topology evidence="1">Multi-pass membrane protein</topology>
    </subcellularLocation>
    <subcellularLocation>
        <location evidence="6">Membrane</location>
        <topology evidence="6">Multi-pass membrane protein</topology>
    </subcellularLocation>
</comment>
<keyword evidence="3 7" id="KW-0812">Transmembrane</keyword>
<reference evidence="9" key="1">
    <citation type="journal article" date="2014" name="Int. J. Syst. Evol. Microbiol.">
        <title>Complete genome sequence of Corynebacterium casei LMG S-19264T (=DSM 44701T), isolated from a smear-ripened cheese.</title>
        <authorList>
            <consortium name="US DOE Joint Genome Institute (JGI-PGF)"/>
            <person name="Walter F."/>
            <person name="Albersmeier A."/>
            <person name="Kalinowski J."/>
            <person name="Ruckert C."/>
        </authorList>
    </citation>
    <scope>NUCLEOTIDE SEQUENCE</scope>
    <source>
        <strain evidence="9">KCTC 23224</strain>
    </source>
</reference>
<proteinExistence type="inferred from homology"/>
<evidence type="ECO:0000256" key="5">
    <source>
        <dbReference type="ARBA" id="ARBA00023136"/>
    </source>
</evidence>